<proteinExistence type="predicted"/>
<gene>
    <name evidence="1" type="ORF">UFOPK1726_00295</name>
</gene>
<dbReference type="AlphaFoldDB" id="A0A6J6E5Y8"/>
<evidence type="ECO:0000313" key="1">
    <source>
        <dbReference type="EMBL" id="CAB4571256.1"/>
    </source>
</evidence>
<organism evidence="1">
    <name type="scientific">freshwater metagenome</name>
    <dbReference type="NCBI Taxonomy" id="449393"/>
    <lineage>
        <taxon>unclassified sequences</taxon>
        <taxon>metagenomes</taxon>
        <taxon>ecological metagenomes</taxon>
    </lineage>
</organism>
<dbReference type="EMBL" id="CAEZTT010000020">
    <property type="protein sequence ID" value="CAB4571256.1"/>
    <property type="molecule type" value="Genomic_DNA"/>
</dbReference>
<reference evidence="1" key="1">
    <citation type="submission" date="2020-05" db="EMBL/GenBank/DDBJ databases">
        <authorList>
            <person name="Chiriac C."/>
            <person name="Salcher M."/>
            <person name="Ghai R."/>
            <person name="Kavagutti S V."/>
        </authorList>
    </citation>
    <scope>NUCLEOTIDE SEQUENCE</scope>
</reference>
<sequence length="64" mass="7269">MDFYGASHPHVLGAFHDLVLDFHEVRSLKGFESEVVYKVIAVVIDLSFDRRTFLLDDAVVFLGD</sequence>
<accession>A0A6J6E5Y8</accession>
<protein>
    <submittedName>
        <fullName evidence="1">Unannotated protein</fullName>
    </submittedName>
</protein>
<name>A0A6J6E5Y8_9ZZZZ</name>